<evidence type="ECO:0000259" key="3">
    <source>
        <dbReference type="SMART" id="SM00360"/>
    </source>
</evidence>
<dbReference type="OrthoDB" id="431068at2759"/>
<dbReference type="SMART" id="SM00360">
    <property type="entry name" value="RRM"/>
    <property type="match status" value="3"/>
</dbReference>
<feature type="domain" description="RRM" evidence="3">
    <location>
        <begin position="306"/>
        <end position="380"/>
    </location>
</feature>
<dbReference type="InterPro" id="IPR050666">
    <property type="entry name" value="ESRP"/>
</dbReference>
<protein>
    <submittedName>
        <fullName evidence="4">RNA recognition family protein</fullName>
    </submittedName>
</protein>
<dbReference type="InterPro" id="IPR035979">
    <property type="entry name" value="RBD_domain_sf"/>
</dbReference>
<dbReference type="RefSeq" id="XP_067067525.1">
    <property type="nucleotide sequence ID" value="XM_067213335.1"/>
</dbReference>
<dbReference type="InterPro" id="IPR012677">
    <property type="entry name" value="Nucleotide-bd_a/b_plait_sf"/>
</dbReference>
<proteinExistence type="predicted"/>
<dbReference type="EMBL" id="LRBS01000086">
    <property type="protein sequence ID" value="OII75679.1"/>
    <property type="molecule type" value="Genomic_DNA"/>
</dbReference>
<gene>
    <name evidence="4" type="ORF">cand_031090</name>
</gene>
<organism evidence="4 5">
    <name type="scientific">Cryptosporidium andersoni</name>
    <dbReference type="NCBI Taxonomy" id="117008"/>
    <lineage>
        <taxon>Eukaryota</taxon>
        <taxon>Sar</taxon>
        <taxon>Alveolata</taxon>
        <taxon>Apicomplexa</taxon>
        <taxon>Conoidasida</taxon>
        <taxon>Coccidia</taxon>
        <taxon>Eucoccidiorida</taxon>
        <taxon>Eimeriorina</taxon>
        <taxon>Cryptosporidiidae</taxon>
        <taxon>Cryptosporidium</taxon>
    </lineage>
</organism>
<dbReference type="InterPro" id="IPR000504">
    <property type="entry name" value="RRM_dom"/>
</dbReference>
<feature type="domain" description="RRM" evidence="3">
    <location>
        <begin position="423"/>
        <end position="499"/>
    </location>
</feature>
<evidence type="ECO:0000313" key="5">
    <source>
        <dbReference type="Proteomes" id="UP000186804"/>
    </source>
</evidence>
<dbReference type="Gene3D" id="3.30.70.330">
    <property type="match status" value="3"/>
</dbReference>
<dbReference type="SUPFAM" id="SSF54928">
    <property type="entry name" value="RNA-binding domain, RBD"/>
    <property type="match status" value="2"/>
</dbReference>
<sequence>MDCEWKYLKASFKFEQLLIINCELWCVQQPPNKLSQSSLNNTLYPISRRDSFDEVRISMEDGKNLQFIIHVSWVSIDVCSLSILNENGFSAILETKSLSPNYLLYCKPWIESDNMDGKLNDLPIFNLSQIHILLGSLLYCCNYLDECCCSEMDKRINVTLIGWNILKIQKLLGIDDFDRMYPNMKYCPNSLRSKLIGAIDMDKFIKINFYNFYPKNLDTDLEIFPKICRVAVNLGIIRDTTLFNDDSGSLKTSRLCCRLIAKIVLLLIKEPYNVNFSLQNTLDLTRVDCNLANHVSAISNIITRPVIRLRGLPWKTNIGDIALFLSPVCNVPFKNIIMSYGSDNRMSGEAYVVLSSKDDMKVCISQLHGNRMGKRWIEVLPSSYGDFLECKKSNEIFQKLSDKIRFLSNPLLDQDSEYVNRPVLRLRGLPWSTTEFEIVQFFETAGVRNISVDNVFLGYTTNSRPSGEACVVLPEWCNLNEVQRVLNRRVIGKRYIEVFISSYQEVYSFKKSAMSLNKGKFRHIQRNFDTLRVKGLHFCNTEADFVSFFGGCQVTAIVPITSGISNTKQFGQFYIKFATHQDAYKALQSKNFVLIEDQYVELFPAKEEEFRNAVSSICSQRLNKTY</sequence>
<dbReference type="GO" id="GO:0003723">
    <property type="term" value="F:RNA binding"/>
    <property type="evidence" value="ECO:0007669"/>
    <property type="project" value="UniProtKB-KW"/>
</dbReference>
<dbReference type="PANTHER" id="PTHR13976">
    <property type="entry name" value="HETEROGENEOUS NUCLEAR RIBONUCLEOPROTEIN-RELATED"/>
    <property type="match status" value="1"/>
</dbReference>
<dbReference type="Proteomes" id="UP000186804">
    <property type="component" value="Unassembled WGS sequence"/>
</dbReference>
<name>A0A1J4MNR4_9CRYT</name>
<dbReference type="AlphaFoldDB" id="A0A1J4MNR4"/>
<evidence type="ECO:0000256" key="1">
    <source>
        <dbReference type="ARBA" id="ARBA00022737"/>
    </source>
</evidence>
<evidence type="ECO:0000256" key="2">
    <source>
        <dbReference type="ARBA" id="ARBA00022884"/>
    </source>
</evidence>
<evidence type="ECO:0000313" key="4">
    <source>
        <dbReference type="EMBL" id="OII75679.1"/>
    </source>
</evidence>
<keyword evidence="1" id="KW-0677">Repeat</keyword>
<dbReference type="CDD" id="cd12254">
    <property type="entry name" value="RRM_hnRNPH_ESRPs_RBM12_like"/>
    <property type="match status" value="1"/>
</dbReference>
<dbReference type="GeneID" id="92367293"/>
<dbReference type="VEuPathDB" id="CryptoDB:cand_031090"/>
<feature type="domain" description="RRM" evidence="3">
    <location>
        <begin position="530"/>
        <end position="603"/>
    </location>
</feature>
<reference evidence="4 5" key="1">
    <citation type="submission" date="2016-10" db="EMBL/GenBank/DDBJ databases">
        <title>Reductive evolution of mitochondrial metabolism and differential evolution of invasion-related proteins in Cryptosporidium.</title>
        <authorList>
            <person name="Liu S."/>
            <person name="Roellig D.M."/>
            <person name="Guo Y."/>
            <person name="Li N."/>
            <person name="Frace M.A."/>
            <person name="Tang K."/>
            <person name="Zhang L."/>
            <person name="Feng Y."/>
            <person name="Xiao L."/>
        </authorList>
    </citation>
    <scope>NUCLEOTIDE SEQUENCE [LARGE SCALE GENOMIC DNA]</scope>
    <source>
        <strain evidence="4">30847</strain>
    </source>
</reference>
<keyword evidence="5" id="KW-1185">Reference proteome</keyword>
<keyword evidence="2" id="KW-0694">RNA-binding</keyword>
<comment type="caution">
    <text evidence="4">The sequence shown here is derived from an EMBL/GenBank/DDBJ whole genome shotgun (WGS) entry which is preliminary data.</text>
</comment>
<accession>A0A1J4MNR4</accession>